<dbReference type="InterPro" id="IPR013196">
    <property type="entry name" value="HTH_11"/>
</dbReference>
<gene>
    <name evidence="3" type="ORF">HZT40_22285</name>
</gene>
<feature type="domain" description="Helix-turn-helix type 11" evidence="2">
    <location>
        <begin position="375"/>
        <end position="416"/>
    </location>
</feature>
<dbReference type="AlphaFoldDB" id="A0A7L6AXZ4"/>
<dbReference type="Pfam" id="PF08279">
    <property type="entry name" value="HTH_11"/>
    <property type="match status" value="1"/>
</dbReference>
<keyword evidence="4" id="KW-1185">Reference proteome</keyword>
<dbReference type="Pfam" id="PF04326">
    <property type="entry name" value="SLFN_AlbA_2"/>
    <property type="match status" value="1"/>
</dbReference>
<proteinExistence type="predicted"/>
<accession>A0A7L6AXZ4</accession>
<evidence type="ECO:0000313" key="4">
    <source>
        <dbReference type="Proteomes" id="UP000510621"/>
    </source>
</evidence>
<dbReference type="InterPro" id="IPR036390">
    <property type="entry name" value="WH_DNA-bd_sf"/>
</dbReference>
<evidence type="ECO:0000259" key="1">
    <source>
        <dbReference type="Pfam" id="PF04326"/>
    </source>
</evidence>
<protein>
    <submittedName>
        <fullName evidence="3">DNA binding domain-containing protein</fullName>
    </submittedName>
</protein>
<dbReference type="Gene3D" id="3.30.950.30">
    <property type="entry name" value="Schlafen, AAA domain"/>
    <property type="match status" value="1"/>
</dbReference>
<dbReference type="KEGG" id="this:HZT40_22285"/>
<dbReference type="InterPro" id="IPR036388">
    <property type="entry name" value="WH-like_DNA-bd_sf"/>
</dbReference>
<dbReference type="InterPro" id="IPR038475">
    <property type="entry name" value="RecG_C_sf"/>
</dbReference>
<dbReference type="SUPFAM" id="SSF46785">
    <property type="entry name" value="Winged helix' DNA-binding domain"/>
    <property type="match status" value="1"/>
</dbReference>
<dbReference type="PANTHER" id="PTHR30595">
    <property type="entry name" value="GLPR-RELATED TRANSCRIPTIONAL REPRESSOR"/>
    <property type="match status" value="1"/>
</dbReference>
<dbReference type="EMBL" id="CP059265">
    <property type="protein sequence ID" value="QLQ33893.1"/>
    <property type="molecule type" value="Genomic_DNA"/>
</dbReference>
<evidence type="ECO:0000313" key="3">
    <source>
        <dbReference type="EMBL" id="QLQ33893.1"/>
    </source>
</evidence>
<name>A0A7L6AXZ4_9GAMM</name>
<dbReference type="PANTHER" id="PTHR30595:SF6">
    <property type="entry name" value="SCHLAFEN ALBA-2 DOMAIN-CONTAINING PROTEIN"/>
    <property type="match status" value="1"/>
</dbReference>
<dbReference type="Gene3D" id="3.30.565.60">
    <property type="match status" value="1"/>
</dbReference>
<organism evidence="3 4">
    <name type="scientific">Candidatus Thiothrix singaporensis</name>
    <dbReference type="NCBI Taxonomy" id="2799669"/>
    <lineage>
        <taxon>Bacteria</taxon>
        <taxon>Pseudomonadati</taxon>
        <taxon>Pseudomonadota</taxon>
        <taxon>Gammaproteobacteria</taxon>
        <taxon>Thiotrichales</taxon>
        <taxon>Thiotrichaceae</taxon>
        <taxon>Thiothrix</taxon>
    </lineage>
</organism>
<sequence length="432" mass="48565">MTESSRIEYKQAVTDSLEKEVVAFLNAHEGGTIYLGVNDKGETVGIQNADQVQLALKDRLKNNIRPSCFGLFEIVLEHADGKDILRINIASGSEKPYYIKHFGMAEKGCFIRVGSAAEPMPTAMIERLFSQRIRNTIGMMRSPRGDLTFKLLKLYYQEGGYELNPSFLTNLELKTPEGDLNYAAYLLADENGVSIKVAKYAGTTRVDLAENSEYGYCSLIKAVSRVLEKLEIENRTFAKITPRKRLERRMIDPTALREAVINAVIHNDYSNGAPPKVELFSDRVEITSMGGLPYGITQEDFFAGISAPRNKELMRVFRDLELVEHLGSGVPRILKAYDTDAFEIRENYVRVTFPYREGFTDTDGSDKSSDKSSDKILEMMKENPKISAKSMAETLQITPRAVEKQIAELKKLGLVIRIGERKGGHWEVLDHA</sequence>
<dbReference type="InterPro" id="IPR038461">
    <property type="entry name" value="Schlafen_AlbA_2_dom_sf"/>
</dbReference>
<reference evidence="3" key="1">
    <citation type="submission" date="2020-06" db="EMBL/GenBank/DDBJ databases">
        <title>Analysis procedures for assessing recovery of high quality, complete, closed genomes from Nanopore long read metagenome sequencing.</title>
        <authorList>
            <person name="Bessarab I."/>
            <person name="Arumugam K."/>
            <person name="Haryono M."/>
            <person name="Liu X."/>
            <person name="Roy S."/>
            <person name="Zuniga-Montanez R.E."/>
            <person name="Qiu G."/>
            <person name="Drautz-Moses D.I."/>
            <person name="Law Y.Y."/>
            <person name="Wuertz S."/>
            <person name="Lauro F.M."/>
            <person name="Huson D.H."/>
            <person name="Williams R.B."/>
        </authorList>
    </citation>
    <scope>NUCLEOTIDE SEQUENCE [LARGE SCALE GENOMIC DNA]</scope>
    <source>
        <strain evidence="3">SSD2</strain>
    </source>
</reference>
<dbReference type="Gene3D" id="1.10.10.10">
    <property type="entry name" value="Winged helix-like DNA-binding domain superfamily/Winged helix DNA-binding domain"/>
    <property type="match status" value="1"/>
</dbReference>
<dbReference type="InterPro" id="IPR007421">
    <property type="entry name" value="Schlafen_AlbA_2_dom"/>
</dbReference>
<evidence type="ECO:0000259" key="2">
    <source>
        <dbReference type="Pfam" id="PF08279"/>
    </source>
</evidence>
<dbReference type="Proteomes" id="UP000510621">
    <property type="component" value="Chromosome"/>
</dbReference>
<feature type="domain" description="Schlafen AlbA-2" evidence="1">
    <location>
        <begin position="3"/>
        <end position="120"/>
    </location>
</feature>
<dbReference type="Pfam" id="PF13749">
    <property type="entry name" value="HATPase_c_4"/>
    <property type="match status" value="1"/>
</dbReference>